<evidence type="ECO:0000259" key="5">
    <source>
        <dbReference type="PROSITE" id="PS51372"/>
    </source>
</evidence>
<evidence type="ECO:0000313" key="6">
    <source>
        <dbReference type="EMBL" id="KRL06012.1"/>
    </source>
</evidence>
<evidence type="ECO:0000256" key="2">
    <source>
        <dbReference type="ARBA" id="ARBA00023015"/>
    </source>
</evidence>
<dbReference type="STRING" id="1423777.FD46_GL000344"/>
<dbReference type="Pfam" id="PF00874">
    <property type="entry name" value="PRD"/>
    <property type="match status" value="1"/>
</dbReference>
<dbReference type="GO" id="GO:0006355">
    <property type="term" value="P:regulation of DNA-templated transcription"/>
    <property type="evidence" value="ECO:0007669"/>
    <property type="project" value="InterPro"/>
</dbReference>
<evidence type="ECO:0000256" key="1">
    <source>
        <dbReference type="ARBA" id="ARBA00022737"/>
    </source>
</evidence>
<evidence type="ECO:0000256" key="3">
    <source>
        <dbReference type="ARBA" id="ARBA00023163"/>
    </source>
</evidence>
<dbReference type="EMBL" id="AZEH01000019">
    <property type="protein sequence ID" value="KRL06012.1"/>
    <property type="molecule type" value="Genomic_DNA"/>
</dbReference>
<sequence length="621" mass="72653">MNGREYLLLKYFIVNDSVVLEELIAQFHISKRTLLKYIVSLNENLQEIAEIKNNQGRYYLKVKDYKRLTSLQTSFLKLSLDLNDPLKRRAFITYQLIKANGYIVLEDLAEKLSISKGTLVKDLASLKDILREYDVKITSVTNNGIRLSVKKDYVYGLLLANLVCDYYPMPELNFDELKQKKLMGLISKIDTTEKTEFLVKRNISIILNLIRHGHRIKEEIPFYKNLFNTDTLADFVKYLKDLSPKRDGFTQTELQFICYPFNIKFNSKMDSRLLNKSLEKVKKMYTSAAQIVKQKVDVQLDYKHFFLQTKYHLLFMMNRVVFKSEAENILSDEAIEKYPIALELSLETASFFEKYTMFKISKSEINYLTIYYQMELEEKQGHQVSLKAAIVGPISRSIKKLIVRQLNEIMLDYVEVDAFNTISELERSHEKYLIIFSNYPVRYEDKNVPVVRINSVFRTEELTSKIRISFVEDAILEKYCKLRVTRLDSKLGYLKGTKQMIQQEINAEQLTENFLKTWIKREKKASNVFENGISIPHIIDDSSHKRILLTIGIFDKDTVYQNRKVRVVFLIGIPQKLEPLLSKTLSEVYDLIFSISRHGGLYNNLLNYNKTLPFSQIAEGI</sequence>
<dbReference type="InterPro" id="IPR002178">
    <property type="entry name" value="PTS_EIIA_type-2_dom"/>
</dbReference>
<feature type="domain" description="PTS EIIA type-2" evidence="4">
    <location>
        <begin position="473"/>
        <end position="621"/>
    </location>
</feature>
<dbReference type="Gene3D" id="1.10.1790.10">
    <property type="entry name" value="PRD domain"/>
    <property type="match status" value="1"/>
</dbReference>
<dbReference type="PROSITE" id="PS51094">
    <property type="entry name" value="PTS_EIIA_TYPE_2"/>
    <property type="match status" value="1"/>
</dbReference>
<keyword evidence="7" id="KW-1185">Reference proteome</keyword>
<keyword evidence="3" id="KW-0804">Transcription</keyword>
<accession>A0A0R1MD98</accession>
<keyword evidence="1" id="KW-0677">Repeat</keyword>
<dbReference type="SUPFAM" id="SSF46785">
    <property type="entry name" value="Winged helix' DNA-binding domain"/>
    <property type="match status" value="1"/>
</dbReference>
<evidence type="ECO:0000313" key="7">
    <source>
        <dbReference type="Proteomes" id="UP000051686"/>
    </source>
</evidence>
<dbReference type="PANTHER" id="PTHR30185:SF18">
    <property type="entry name" value="TRANSCRIPTIONAL REGULATOR MTLR"/>
    <property type="match status" value="1"/>
</dbReference>
<dbReference type="InterPro" id="IPR036388">
    <property type="entry name" value="WH-like_DNA-bd_sf"/>
</dbReference>
<name>A0A0R1MD98_9LACO</name>
<dbReference type="SUPFAM" id="SSF55804">
    <property type="entry name" value="Phoshotransferase/anion transport protein"/>
    <property type="match status" value="1"/>
</dbReference>
<dbReference type="Pfam" id="PF08279">
    <property type="entry name" value="HTH_11"/>
    <property type="match status" value="1"/>
</dbReference>
<feature type="domain" description="PRD" evidence="5">
    <location>
        <begin position="276"/>
        <end position="382"/>
    </location>
</feature>
<dbReference type="InterPro" id="IPR016152">
    <property type="entry name" value="PTrfase/Anion_transptr"/>
</dbReference>
<dbReference type="InterPro" id="IPR036634">
    <property type="entry name" value="PRD_sf"/>
</dbReference>
<protein>
    <submittedName>
        <fullName evidence="6">Sorbitol operon transcription regulator</fullName>
    </submittedName>
</protein>
<dbReference type="InterPro" id="IPR050661">
    <property type="entry name" value="BglG_antiterminators"/>
</dbReference>
<dbReference type="InterPro" id="IPR013196">
    <property type="entry name" value="HTH_11"/>
</dbReference>
<dbReference type="PROSITE" id="PS51372">
    <property type="entry name" value="PRD_2"/>
    <property type="match status" value="1"/>
</dbReference>
<reference evidence="6 7" key="1">
    <citation type="journal article" date="2015" name="Genome Announc.">
        <title>Expanding the biotechnology potential of lactobacilli through comparative genomics of 213 strains and associated genera.</title>
        <authorList>
            <person name="Sun Z."/>
            <person name="Harris H.M."/>
            <person name="McCann A."/>
            <person name="Guo C."/>
            <person name="Argimon S."/>
            <person name="Zhang W."/>
            <person name="Yang X."/>
            <person name="Jeffery I.B."/>
            <person name="Cooney J.C."/>
            <person name="Kagawa T.F."/>
            <person name="Liu W."/>
            <person name="Song Y."/>
            <person name="Salvetti E."/>
            <person name="Wrobel A."/>
            <person name="Rasinkangas P."/>
            <person name="Parkhill J."/>
            <person name="Rea M.C."/>
            <person name="O'Sullivan O."/>
            <person name="Ritari J."/>
            <person name="Douillard F.P."/>
            <person name="Paul Ross R."/>
            <person name="Yang R."/>
            <person name="Briner A.E."/>
            <person name="Felis G.E."/>
            <person name="de Vos W.M."/>
            <person name="Barrangou R."/>
            <person name="Klaenhammer T.R."/>
            <person name="Caufield P.W."/>
            <person name="Cui Y."/>
            <person name="Zhang H."/>
            <person name="O'Toole P.W."/>
        </authorList>
    </citation>
    <scope>NUCLEOTIDE SEQUENCE [LARGE SCALE GENOMIC DNA]</scope>
    <source>
        <strain evidence="6 7">DSM 19972</strain>
    </source>
</reference>
<dbReference type="RefSeq" id="WP_057895342.1">
    <property type="nucleotide sequence ID" value="NZ_AZEH01000019.1"/>
</dbReference>
<dbReference type="OrthoDB" id="95158at2"/>
<dbReference type="PATRIC" id="fig|1423777.3.peg.363"/>
<dbReference type="SUPFAM" id="SSF63520">
    <property type="entry name" value="PTS-regulatory domain, PRD"/>
    <property type="match status" value="1"/>
</dbReference>
<dbReference type="AlphaFoldDB" id="A0A0R1MD98"/>
<comment type="caution">
    <text evidence="6">The sequence shown here is derived from an EMBL/GenBank/DDBJ whole genome shotgun (WGS) entry which is preliminary data.</text>
</comment>
<evidence type="ECO:0000259" key="4">
    <source>
        <dbReference type="PROSITE" id="PS51094"/>
    </source>
</evidence>
<dbReference type="PANTHER" id="PTHR30185">
    <property type="entry name" value="CRYPTIC BETA-GLUCOSIDE BGL OPERON ANTITERMINATOR"/>
    <property type="match status" value="1"/>
</dbReference>
<dbReference type="Gene3D" id="1.10.10.10">
    <property type="entry name" value="Winged helix-like DNA-binding domain superfamily/Winged helix DNA-binding domain"/>
    <property type="match status" value="1"/>
</dbReference>
<dbReference type="Proteomes" id="UP000051686">
    <property type="component" value="Unassembled WGS sequence"/>
</dbReference>
<dbReference type="Gene3D" id="3.40.930.10">
    <property type="entry name" value="Mannitol-specific EII, Chain A"/>
    <property type="match status" value="1"/>
</dbReference>
<gene>
    <name evidence="6" type="ORF">FD46_GL000344</name>
</gene>
<organism evidence="6 7">
    <name type="scientific">Liquorilactobacillus oeni DSM 19972</name>
    <dbReference type="NCBI Taxonomy" id="1423777"/>
    <lineage>
        <taxon>Bacteria</taxon>
        <taxon>Bacillati</taxon>
        <taxon>Bacillota</taxon>
        <taxon>Bacilli</taxon>
        <taxon>Lactobacillales</taxon>
        <taxon>Lactobacillaceae</taxon>
        <taxon>Liquorilactobacillus</taxon>
    </lineage>
</organism>
<dbReference type="InterPro" id="IPR011608">
    <property type="entry name" value="PRD"/>
</dbReference>
<dbReference type="InterPro" id="IPR036390">
    <property type="entry name" value="WH_DNA-bd_sf"/>
</dbReference>
<dbReference type="Pfam" id="PF00359">
    <property type="entry name" value="PTS_EIIA_2"/>
    <property type="match status" value="1"/>
</dbReference>
<proteinExistence type="predicted"/>
<keyword evidence="2" id="KW-0805">Transcription regulation</keyword>